<comment type="caution">
    <text evidence="3">The sequence shown here is derived from an EMBL/GenBank/DDBJ whole genome shotgun (WGS) entry which is preliminary data.</text>
</comment>
<protein>
    <submittedName>
        <fullName evidence="3">Uncharacterized protein</fullName>
    </submittedName>
</protein>
<reference evidence="3 4" key="1">
    <citation type="submission" date="2016-07" db="EMBL/GenBank/DDBJ databases">
        <title>Pervasive Adenine N6-methylation of Active Genes in Fungi.</title>
        <authorList>
            <consortium name="DOE Joint Genome Institute"/>
            <person name="Mondo S.J."/>
            <person name="Dannebaum R.O."/>
            <person name="Kuo R.C."/>
            <person name="Labutti K."/>
            <person name="Haridas S."/>
            <person name="Kuo A."/>
            <person name="Salamov A."/>
            <person name="Ahrendt S.R."/>
            <person name="Lipzen A."/>
            <person name="Sullivan W."/>
            <person name="Andreopoulos W.B."/>
            <person name="Clum A."/>
            <person name="Lindquist E."/>
            <person name="Daum C."/>
            <person name="Ramamoorthy G.K."/>
            <person name="Gryganskyi A."/>
            <person name="Culley D."/>
            <person name="Magnuson J.K."/>
            <person name="James T.Y."/>
            <person name="O'Malley M.A."/>
            <person name="Stajich J.E."/>
            <person name="Spatafora J.W."/>
            <person name="Visel A."/>
            <person name="Grigoriev I.V."/>
        </authorList>
    </citation>
    <scope>NUCLEOTIDE SEQUENCE [LARGE SCALE GENOMIC DNA]</scope>
    <source>
        <strain evidence="3 4">PL171</strain>
    </source>
</reference>
<feature type="transmembrane region" description="Helical" evidence="2">
    <location>
        <begin position="82"/>
        <end position="101"/>
    </location>
</feature>
<name>A0A1Y2I5R2_9FUNG</name>
<dbReference type="AlphaFoldDB" id="A0A1Y2I5R2"/>
<accession>A0A1Y2I5R2</accession>
<evidence type="ECO:0000256" key="1">
    <source>
        <dbReference type="SAM" id="MobiDB-lite"/>
    </source>
</evidence>
<dbReference type="EMBL" id="MCFL01000001">
    <property type="protein sequence ID" value="ORZ41644.1"/>
    <property type="molecule type" value="Genomic_DNA"/>
</dbReference>
<dbReference type="Proteomes" id="UP000193411">
    <property type="component" value="Unassembled WGS sequence"/>
</dbReference>
<feature type="region of interest" description="Disordered" evidence="1">
    <location>
        <begin position="1"/>
        <end position="62"/>
    </location>
</feature>
<proteinExistence type="predicted"/>
<keyword evidence="2" id="KW-0472">Membrane</keyword>
<keyword evidence="2" id="KW-0812">Transmembrane</keyword>
<organism evidence="3 4">
    <name type="scientific">Catenaria anguillulae PL171</name>
    <dbReference type="NCBI Taxonomy" id="765915"/>
    <lineage>
        <taxon>Eukaryota</taxon>
        <taxon>Fungi</taxon>
        <taxon>Fungi incertae sedis</taxon>
        <taxon>Blastocladiomycota</taxon>
        <taxon>Blastocladiomycetes</taxon>
        <taxon>Blastocladiales</taxon>
        <taxon>Catenariaceae</taxon>
        <taxon>Catenaria</taxon>
    </lineage>
</organism>
<evidence type="ECO:0000256" key="2">
    <source>
        <dbReference type="SAM" id="Phobius"/>
    </source>
</evidence>
<gene>
    <name evidence="3" type="ORF">BCR44DRAFT_329680</name>
</gene>
<evidence type="ECO:0000313" key="4">
    <source>
        <dbReference type="Proteomes" id="UP000193411"/>
    </source>
</evidence>
<keyword evidence="4" id="KW-1185">Reference proteome</keyword>
<sequence length="135" mass="14767">MSSDQKPTPPSATNPSAAAPSPTNPTNPTPHGPHQRPRVFDPYNKNPYPHQPPTNASSSPFYFRLPRLTPQQLALINKYSGYGWAALIIAGGAGALMGMWINRRCEIRFLTVTMDLLVAGYESKVIQGNGKVKQH</sequence>
<evidence type="ECO:0000313" key="3">
    <source>
        <dbReference type="EMBL" id="ORZ41644.1"/>
    </source>
</evidence>
<feature type="compositionally biased region" description="Pro residues" evidence="1">
    <location>
        <begin position="22"/>
        <end position="31"/>
    </location>
</feature>
<keyword evidence="2" id="KW-1133">Transmembrane helix</keyword>